<evidence type="ECO:0000313" key="1">
    <source>
        <dbReference type="EMBL" id="NKY57128.1"/>
    </source>
</evidence>
<dbReference type="RefSeq" id="WP_062976481.1">
    <property type="nucleotide sequence ID" value="NZ_JAAXOT010000006.1"/>
</dbReference>
<dbReference type="EMBL" id="JAAXOT010000006">
    <property type="protein sequence ID" value="NKY57128.1"/>
    <property type="molecule type" value="Genomic_DNA"/>
</dbReference>
<evidence type="ECO:0000313" key="2">
    <source>
        <dbReference type="Proteomes" id="UP000570678"/>
    </source>
</evidence>
<protein>
    <submittedName>
        <fullName evidence="1">Uncharacterized protein</fullName>
    </submittedName>
</protein>
<reference evidence="1 2" key="1">
    <citation type="submission" date="2020-04" db="EMBL/GenBank/DDBJ databases">
        <title>MicrobeNet Type strains.</title>
        <authorList>
            <person name="Nicholson A.C."/>
        </authorList>
    </citation>
    <scope>NUCLEOTIDE SEQUENCE [LARGE SCALE GENOMIC DNA]</scope>
    <source>
        <strain evidence="1 2">JCM 3332</strain>
    </source>
</reference>
<dbReference type="Proteomes" id="UP000570678">
    <property type="component" value="Unassembled WGS sequence"/>
</dbReference>
<gene>
    <name evidence="1" type="ORF">HGA15_13360</name>
</gene>
<accession>A0A846YJ35</accession>
<dbReference type="AlphaFoldDB" id="A0A846YJ35"/>
<organism evidence="1 2">
    <name type="scientific">Nocardia flavorosea</name>
    <dbReference type="NCBI Taxonomy" id="53429"/>
    <lineage>
        <taxon>Bacteria</taxon>
        <taxon>Bacillati</taxon>
        <taxon>Actinomycetota</taxon>
        <taxon>Actinomycetes</taxon>
        <taxon>Mycobacteriales</taxon>
        <taxon>Nocardiaceae</taxon>
        <taxon>Nocardia</taxon>
    </lineage>
</organism>
<sequence length="109" mass="11506">MADEQIIDRILGALESAPGLRPAAPLIGDKESWPWDTRKYAVDLGAEVIEIRLVSAALPLPPLLKRAGEAIRAVLTGTRWEPAELRLVVTELDTAAVAGEGADQLGAGA</sequence>
<comment type="caution">
    <text evidence="1">The sequence shown here is derived from an EMBL/GenBank/DDBJ whole genome shotgun (WGS) entry which is preliminary data.</text>
</comment>
<name>A0A846YJ35_9NOCA</name>
<keyword evidence="2" id="KW-1185">Reference proteome</keyword>
<proteinExistence type="predicted"/>